<evidence type="ECO:0000313" key="1">
    <source>
        <dbReference type="EMBL" id="GBN85392.1"/>
    </source>
</evidence>
<comment type="caution">
    <text evidence="1">The sequence shown here is derived from an EMBL/GenBank/DDBJ whole genome shotgun (WGS) entry which is preliminary data.</text>
</comment>
<dbReference type="AlphaFoldDB" id="A0A4Y2SB06"/>
<organism evidence="1 2">
    <name type="scientific">Araneus ventricosus</name>
    <name type="common">Orbweaver spider</name>
    <name type="synonym">Epeira ventricosa</name>
    <dbReference type="NCBI Taxonomy" id="182803"/>
    <lineage>
        <taxon>Eukaryota</taxon>
        <taxon>Metazoa</taxon>
        <taxon>Ecdysozoa</taxon>
        <taxon>Arthropoda</taxon>
        <taxon>Chelicerata</taxon>
        <taxon>Arachnida</taxon>
        <taxon>Araneae</taxon>
        <taxon>Araneomorphae</taxon>
        <taxon>Entelegynae</taxon>
        <taxon>Araneoidea</taxon>
        <taxon>Araneidae</taxon>
        <taxon>Araneus</taxon>
    </lineage>
</organism>
<accession>A0A4Y2SB06</accession>
<proteinExistence type="predicted"/>
<protein>
    <submittedName>
        <fullName evidence="1">Uncharacterized protein</fullName>
    </submittedName>
</protein>
<reference evidence="1 2" key="1">
    <citation type="journal article" date="2019" name="Sci. Rep.">
        <title>Orb-weaving spider Araneus ventricosus genome elucidates the spidroin gene catalogue.</title>
        <authorList>
            <person name="Kono N."/>
            <person name="Nakamura H."/>
            <person name="Ohtoshi R."/>
            <person name="Moran D.A.P."/>
            <person name="Shinohara A."/>
            <person name="Yoshida Y."/>
            <person name="Fujiwara M."/>
            <person name="Mori M."/>
            <person name="Tomita M."/>
            <person name="Arakawa K."/>
        </authorList>
    </citation>
    <scope>NUCLEOTIDE SEQUENCE [LARGE SCALE GENOMIC DNA]</scope>
</reference>
<dbReference type="Proteomes" id="UP000499080">
    <property type="component" value="Unassembled WGS sequence"/>
</dbReference>
<gene>
    <name evidence="1" type="ORF">AVEN_87472_1</name>
</gene>
<name>A0A4Y2SB06_ARAVE</name>
<keyword evidence="2" id="KW-1185">Reference proteome</keyword>
<sequence length="121" mass="13982">MDFVEGGSTLINVSTRSRPSLEPSRGRRHDLPLLLLQGQKQKRKARGLEVVVKYQITTGFRVPATALLKIKKRTHPLVRWVVGRLGVEESDLRLGWFWKGLSVTIFHPWVRLLDLWRECVV</sequence>
<evidence type="ECO:0000313" key="2">
    <source>
        <dbReference type="Proteomes" id="UP000499080"/>
    </source>
</evidence>
<dbReference type="EMBL" id="BGPR01020747">
    <property type="protein sequence ID" value="GBN85392.1"/>
    <property type="molecule type" value="Genomic_DNA"/>
</dbReference>